<sequence>MAFATTSDGIRLFYETAGQGTPIIFVHEFGGSHWSWEPQMNAFARRHRCITFAARGYRPSDVPADVERYSQARAADDIVDVLSAEGIDKAHVVGLSMGGFASLHAALRHPDRVKSVVAAGAGYGAEKAHEDYFKGISEQVARNFQERGPKDFAPVYAEGASRVQFQNKDPRGWQLFADRLGQHDALGAANTMRGVQMRRPSLYDLEAEFGKLDVPVLVMTGDEDDHCIQPGLFLKRAIPRCGLAVLPKAGHTLNLEEPELFNRLVAEFIAQVEAGQWGPRDPRANPAQIMRTN</sequence>
<dbReference type="KEGG" id="pstg:E8M01_25890"/>
<proteinExistence type="predicted"/>
<dbReference type="RefSeq" id="WP_136962785.1">
    <property type="nucleotide sequence ID" value="NZ_CP039690.1"/>
</dbReference>
<dbReference type="EMBL" id="CP039690">
    <property type="protein sequence ID" value="QCI67354.1"/>
    <property type="molecule type" value="Genomic_DNA"/>
</dbReference>
<gene>
    <name evidence="3" type="ORF">E8M01_25890</name>
</gene>
<dbReference type="PANTHER" id="PTHR43798">
    <property type="entry name" value="MONOACYLGLYCEROL LIPASE"/>
    <property type="match status" value="1"/>
</dbReference>
<evidence type="ECO:0000259" key="2">
    <source>
        <dbReference type="Pfam" id="PF00561"/>
    </source>
</evidence>
<dbReference type="InterPro" id="IPR029058">
    <property type="entry name" value="AB_hydrolase_fold"/>
</dbReference>
<name>A0A4D7B158_9HYPH</name>
<dbReference type="PRINTS" id="PR00412">
    <property type="entry name" value="EPOXHYDRLASE"/>
</dbReference>
<evidence type="ECO:0000313" key="4">
    <source>
        <dbReference type="Proteomes" id="UP000298781"/>
    </source>
</evidence>
<dbReference type="Gene3D" id="3.40.50.1820">
    <property type="entry name" value="alpha/beta hydrolase"/>
    <property type="match status" value="1"/>
</dbReference>
<dbReference type="OrthoDB" id="9804723at2"/>
<dbReference type="InterPro" id="IPR050266">
    <property type="entry name" value="AB_hydrolase_sf"/>
</dbReference>
<dbReference type="GO" id="GO:0016020">
    <property type="term" value="C:membrane"/>
    <property type="evidence" value="ECO:0007669"/>
    <property type="project" value="TreeGrafter"/>
</dbReference>
<reference evidence="3 4" key="1">
    <citation type="submission" date="2019-04" db="EMBL/GenBank/DDBJ databases">
        <title>Phreatobacter aquaticus sp. nov.</title>
        <authorList>
            <person name="Choi A."/>
        </authorList>
    </citation>
    <scope>NUCLEOTIDE SEQUENCE [LARGE SCALE GENOMIC DNA]</scope>
    <source>
        <strain evidence="3 4">KCTC 52518</strain>
    </source>
</reference>
<evidence type="ECO:0000313" key="3">
    <source>
        <dbReference type="EMBL" id="QCI67354.1"/>
    </source>
</evidence>
<dbReference type="SUPFAM" id="SSF53474">
    <property type="entry name" value="alpha/beta-Hydrolases"/>
    <property type="match status" value="1"/>
</dbReference>
<feature type="domain" description="AB hydrolase-1" evidence="2">
    <location>
        <begin position="22"/>
        <end position="258"/>
    </location>
</feature>
<dbReference type="PANTHER" id="PTHR43798:SF31">
    <property type="entry name" value="AB HYDROLASE SUPERFAMILY PROTEIN YCLE"/>
    <property type="match status" value="1"/>
</dbReference>
<dbReference type="Pfam" id="PF00561">
    <property type="entry name" value="Abhydrolase_1"/>
    <property type="match status" value="1"/>
</dbReference>
<evidence type="ECO:0000256" key="1">
    <source>
        <dbReference type="ARBA" id="ARBA00022801"/>
    </source>
</evidence>
<dbReference type="InterPro" id="IPR000073">
    <property type="entry name" value="AB_hydrolase_1"/>
</dbReference>
<dbReference type="InterPro" id="IPR000639">
    <property type="entry name" value="Epox_hydrolase-like"/>
</dbReference>
<keyword evidence="1 3" id="KW-0378">Hydrolase</keyword>
<accession>A0A4D7B158</accession>
<dbReference type="AlphaFoldDB" id="A0A4D7B158"/>
<protein>
    <submittedName>
        <fullName evidence="3">Alpha/beta hydrolase</fullName>
    </submittedName>
</protein>
<organism evidence="3 4">
    <name type="scientific">Phreatobacter stygius</name>
    <dbReference type="NCBI Taxonomy" id="1940610"/>
    <lineage>
        <taxon>Bacteria</taxon>
        <taxon>Pseudomonadati</taxon>
        <taxon>Pseudomonadota</taxon>
        <taxon>Alphaproteobacteria</taxon>
        <taxon>Hyphomicrobiales</taxon>
        <taxon>Phreatobacteraceae</taxon>
        <taxon>Phreatobacter</taxon>
    </lineage>
</organism>
<dbReference type="Proteomes" id="UP000298781">
    <property type="component" value="Chromosome"/>
</dbReference>
<keyword evidence="4" id="KW-1185">Reference proteome</keyword>
<dbReference type="GO" id="GO:0016787">
    <property type="term" value="F:hydrolase activity"/>
    <property type="evidence" value="ECO:0007669"/>
    <property type="project" value="UniProtKB-KW"/>
</dbReference>